<accession>A0ABN1MGH3</accession>
<dbReference type="InterPro" id="IPR027843">
    <property type="entry name" value="DUF4440"/>
</dbReference>
<evidence type="ECO:0000313" key="2">
    <source>
        <dbReference type="EMBL" id="GAA0871981.1"/>
    </source>
</evidence>
<evidence type="ECO:0000259" key="1">
    <source>
        <dbReference type="Pfam" id="PF14534"/>
    </source>
</evidence>
<comment type="caution">
    <text evidence="2">The sequence shown here is derived from an EMBL/GenBank/DDBJ whole genome shotgun (WGS) entry which is preliminary data.</text>
</comment>
<gene>
    <name evidence="2" type="ORF">GCM10009117_11270</name>
</gene>
<sequence length="153" mass="17780">MKNYLNVNIFFLAIFFFSTNVFAQKFDRNKIQLEIKNAALLEQEAFKNGNCEKVLSLMSDDITFLANGKKVPSKKVVEKFCNSIPRPFKTATVDKLEIYPLNETTGYVIRTLEYPKNETIKMSEYVTKIWTKIDGEWKITHLHSTVKEMPITN</sequence>
<dbReference type="Gene3D" id="3.10.450.50">
    <property type="match status" value="1"/>
</dbReference>
<dbReference type="Pfam" id="PF14534">
    <property type="entry name" value="DUF4440"/>
    <property type="match status" value="1"/>
</dbReference>
<keyword evidence="3" id="KW-1185">Reference proteome</keyword>
<reference evidence="2 3" key="1">
    <citation type="journal article" date="2019" name="Int. J. Syst. Evol. Microbiol.">
        <title>The Global Catalogue of Microorganisms (GCM) 10K type strain sequencing project: providing services to taxonomists for standard genome sequencing and annotation.</title>
        <authorList>
            <consortium name="The Broad Institute Genomics Platform"/>
            <consortium name="The Broad Institute Genome Sequencing Center for Infectious Disease"/>
            <person name="Wu L."/>
            <person name="Ma J."/>
        </authorList>
    </citation>
    <scope>NUCLEOTIDE SEQUENCE [LARGE SCALE GENOMIC DNA]</scope>
    <source>
        <strain evidence="2 3">JCM 16082</strain>
    </source>
</reference>
<evidence type="ECO:0000313" key="3">
    <source>
        <dbReference type="Proteomes" id="UP001500507"/>
    </source>
</evidence>
<dbReference type="RefSeq" id="WP_343764796.1">
    <property type="nucleotide sequence ID" value="NZ_BAAAFG010000012.1"/>
</dbReference>
<dbReference type="SUPFAM" id="SSF54427">
    <property type="entry name" value="NTF2-like"/>
    <property type="match status" value="1"/>
</dbReference>
<proteinExistence type="predicted"/>
<dbReference type="InterPro" id="IPR032710">
    <property type="entry name" value="NTF2-like_dom_sf"/>
</dbReference>
<feature type="domain" description="DUF4440" evidence="1">
    <location>
        <begin position="43"/>
        <end position="139"/>
    </location>
</feature>
<protein>
    <recommendedName>
        <fullName evidence="1">DUF4440 domain-containing protein</fullName>
    </recommendedName>
</protein>
<name>A0ABN1MGH3_9FLAO</name>
<organism evidence="2 3">
    <name type="scientific">Gangjinia marincola</name>
    <dbReference type="NCBI Taxonomy" id="578463"/>
    <lineage>
        <taxon>Bacteria</taxon>
        <taxon>Pseudomonadati</taxon>
        <taxon>Bacteroidota</taxon>
        <taxon>Flavobacteriia</taxon>
        <taxon>Flavobacteriales</taxon>
        <taxon>Flavobacteriaceae</taxon>
        <taxon>Gangjinia</taxon>
    </lineage>
</organism>
<dbReference type="Proteomes" id="UP001500507">
    <property type="component" value="Unassembled WGS sequence"/>
</dbReference>
<dbReference type="EMBL" id="BAAAFG010000012">
    <property type="protein sequence ID" value="GAA0871981.1"/>
    <property type="molecule type" value="Genomic_DNA"/>
</dbReference>